<dbReference type="InterPro" id="IPR014529">
    <property type="entry name" value="UCP026631"/>
</dbReference>
<organism evidence="3 4">
    <name type="scientific">Saccharopolyspora gregorii</name>
    <dbReference type="NCBI Taxonomy" id="33914"/>
    <lineage>
        <taxon>Bacteria</taxon>
        <taxon>Bacillati</taxon>
        <taxon>Actinomycetota</taxon>
        <taxon>Actinomycetes</taxon>
        <taxon>Pseudonocardiales</taxon>
        <taxon>Pseudonocardiaceae</taxon>
        <taxon>Saccharopolyspora</taxon>
    </lineage>
</organism>
<feature type="transmembrane region" description="Helical" evidence="1">
    <location>
        <begin position="173"/>
        <end position="199"/>
    </location>
</feature>
<gene>
    <name evidence="3" type="ORF">GCM10020366_12800</name>
</gene>
<keyword evidence="4" id="KW-1185">Reference proteome</keyword>
<dbReference type="PANTHER" id="PTHR34473">
    <property type="entry name" value="UPF0699 TRANSMEMBRANE PROTEIN YDBS"/>
    <property type="match status" value="1"/>
</dbReference>
<dbReference type="InterPro" id="IPR005182">
    <property type="entry name" value="YdbS-like_PH"/>
</dbReference>
<evidence type="ECO:0000313" key="3">
    <source>
        <dbReference type="EMBL" id="GAA3354893.1"/>
    </source>
</evidence>
<feature type="transmembrane region" description="Helical" evidence="1">
    <location>
        <begin position="12"/>
        <end position="37"/>
    </location>
</feature>
<dbReference type="Proteomes" id="UP001500483">
    <property type="component" value="Unassembled WGS sequence"/>
</dbReference>
<protein>
    <submittedName>
        <fullName evidence="3">PH domain-containing protein</fullName>
    </submittedName>
</protein>
<evidence type="ECO:0000259" key="2">
    <source>
        <dbReference type="Pfam" id="PF03703"/>
    </source>
</evidence>
<reference evidence="4" key="1">
    <citation type="journal article" date="2019" name="Int. J. Syst. Evol. Microbiol.">
        <title>The Global Catalogue of Microorganisms (GCM) 10K type strain sequencing project: providing services to taxonomists for standard genome sequencing and annotation.</title>
        <authorList>
            <consortium name="The Broad Institute Genomics Platform"/>
            <consortium name="The Broad Institute Genome Sequencing Center for Infectious Disease"/>
            <person name="Wu L."/>
            <person name="Ma J."/>
        </authorList>
    </citation>
    <scope>NUCLEOTIDE SEQUENCE [LARGE SCALE GENOMIC DNA]</scope>
    <source>
        <strain evidence="4">JCM 9687</strain>
    </source>
</reference>
<feature type="transmembrane region" description="Helical" evidence="1">
    <location>
        <begin position="219"/>
        <end position="245"/>
    </location>
</feature>
<comment type="caution">
    <text evidence="3">The sequence shown here is derived from an EMBL/GenBank/DDBJ whole genome shotgun (WGS) entry which is preliminary data.</text>
</comment>
<accession>A0ABP6RJ73</accession>
<dbReference type="PANTHER" id="PTHR34473:SF2">
    <property type="entry name" value="UPF0699 TRANSMEMBRANE PROTEIN YDBT"/>
    <property type="match status" value="1"/>
</dbReference>
<feature type="domain" description="YdbS-like PH" evidence="2">
    <location>
        <begin position="406"/>
        <end position="474"/>
    </location>
</feature>
<feature type="transmembrane region" description="Helical" evidence="1">
    <location>
        <begin position="43"/>
        <end position="67"/>
    </location>
</feature>
<evidence type="ECO:0000313" key="4">
    <source>
        <dbReference type="Proteomes" id="UP001500483"/>
    </source>
</evidence>
<evidence type="ECO:0000256" key="1">
    <source>
        <dbReference type="SAM" id="Phobius"/>
    </source>
</evidence>
<name>A0ABP6RJ73_9PSEU</name>
<proteinExistence type="predicted"/>
<dbReference type="RefSeq" id="WP_344924917.1">
    <property type="nucleotide sequence ID" value="NZ_BAAAYK010000038.1"/>
</dbReference>
<feature type="transmembrane region" description="Helical" evidence="1">
    <location>
        <begin position="361"/>
        <end position="382"/>
    </location>
</feature>
<feature type="domain" description="YdbS-like PH" evidence="2">
    <location>
        <begin position="67"/>
        <end position="143"/>
    </location>
</feature>
<dbReference type="EMBL" id="BAAAYK010000038">
    <property type="protein sequence ID" value="GAA3354893.1"/>
    <property type="molecule type" value="Genomic_DNA"/>
</dbReference>
<keyword evidence="1" id="KW-1133">Transmembrane helix</keyword>
<keyword evidence="1" id="KW-0812">Transmembrane</keyword>
<keyword evidence="1" id="KW-0472">Membrane</keyword>
<dbReference type="PIRSF" id="PIRSF026631">
    <property type="entry name" value="UCP026631"/>
    <property type="match status" value="1"/>
</dbReference>
<feature type="transmembrane region" description="Helical" evidence="1">
    <location>
        <begin position="388"/>
        <end position="406"/>
    </location>
</feature>
<sequence>MSGPAGWRRLDGRVVLVPVVLALLPLVPTAAVMLVAGTKPAGVAAMAGIWAACAALLAVTTGLDWWFGSYRIGEERVELRKGVLSRSHRSLPRDRIRSVDLTADPMHRVLGLSVVKIGTGAQGDGELKLDALARSDAERIRAALLLRESTADGAADDAPDGPRDGELARLRPVWLLYSGATMSLILAVWGAIASAFGSFSELLAKFGVYRLVGEEIRAVPLWLAIGAPVVAVVLVGVLGSLLLSVELWWGFTLTRESTGTLRVRRGLLTQRSISLEESRLRGVELAEPLLLRWVGGARTNAIATGLSDAEGGKQPDAKTLLPPAPRAEARRVAAEVLREENFPADGFTAHPRAALRRRITWGLLVALPFAAAAVVAAVLGWIPLAPAAAVVPSVALLAIAFGVDAYRNLGHRLHGAYLVGRRGTGLRRTVALRRDGIIGWRFEQSVFQRRSGLLDVVATTAAGSGRCTIPDVRAGNGLLLAEAAVPGLLTPFLEPAPPINTREE</sequence>
<dbReference type="Pfam" id="PF03703">
    <property type="entry name" value="bPH_2"/>
    <property type="match status" value="2"/>
</dbReference>